<evidence type="ECO:0000313" key="4">
    <source>
        <dbReference type="EMBL" id="PUZ29718.1"/>
    </source>
</evidence>
<proteinExistence type="predicted"/>
<feature type="chain" id="PRO_5015607843" description="Thioredoxin domain-containing protein" evidence="2">
    <location>
        <begin position="20"/>
        <end position="660"/>
    </location>
</feature>
<comment type="caution">
    <text evidence="4">The sequence shown here is derived from an EMBL/GenBank/DDBJ whole genome shotgun (WGS) entry which is preliminary data.</text>
</comment>
<dbReference type="AlphaFoldDB" id="A0A2T7BPW3"/>
<dbReference type="EMBL" id="QCYK01000001">
    <property type="protein sequence ID" value="PUZ29718.1"/>
    <property type="molecule type" value="Genomic_DNA"/>
</dbReference>
<dbReference type="PANTHER" id="PTHR42852:SF17">
    <property type="entry name" value="THIOREDOXIN-LIKE PROTEIN HI_1115"/>
    <property type="match status" value="1"/>
</dbReference>
<keyword evidence="5" id="KW-1185">Reference proteome</keyword>
<feature type="domain" description="Thioredoxin" evidence="3">
    <location>
        <begin position="499"/>
        <end position="658"/>
    </location>
</feature>
<dbReference type="InterPro" id="IPR050553">
    <property type="entry name" value="Thioredoxin_ResA/DsbE_sf"/>
</dbReference>
<feature type="signal peptide" evidence="2">
    <location>
        <begin position="1"/>
        <end position="19"/>
    </location>
</feature>
<sequence>MLKCFTMAALLLGTAAAYGQDAPRAIQITPERPFPAQPMTVHYDPSKTVLAGKDSVQAIVYEYNHFSWKAIDLALQRKGNGYEATFTPPADCGVVFFKFFKGDTVDVEPGTGYVQMLFSDKATVATGAYAGYGLMRSPNYGHTVEGYLPGTNISDTATYYWMSQELSYHKEGRDQLIESYVVSNYRYQHDSTSGQITKAMQYLLAGPQVPDVNYDKAIRIYRKMGLTHKADSLTAVEMQQYPDGYIARQQAFRQLASSNMDTALARNLRFLQRFPPAKFEDPAIPAFGEVDYQKVYQVIIIIASVKKDYKPLYAYVQDCSYSALENLMYKLVEIPYDDHKSMDAQTAMPLADTIMHSIFKYRDTADVRVGVFSPREWKEKHFDPEQVRTASLYARILMENGRYAEALEMATLAQRGAAYSRAEINETYIRLLQANRQAAAMPAAIETSIRHNQATPWILEQAANAYVQEHGNKDGFEKYLDALKGNTSTAAMMERLKGEMMNEGLADFTMKDMNGKSVTLSKLKGKVVVLDFWASWCAPCKASFPGMNMARAQWEKDENVQFYFVDTQEAVADYKQKAKQYLADKHFPFQVLFDNGDVAKHAMSQVYDQYSKAFHLSGIPQKLIIGADGRLKFITVGYKGSPSELADEISAMVQLAKTTK</sequence>
<dbReference type="GO" id="GO:0016491">
    <property type="term" value="F:oxidoreductase activity"/>
    <property type="evidence" value="ECO:0007669"/>
    <property type="project" value="InterPro"/>
</dbReference>
<dbReference type="PANTHER" id="PTHR42852">
    <property type="entry name" value="THIOL:DISULFIDE INTERCHANGE PROTEIN DSBE"/>
    <property type="match status" value="1"/>
</dbReference>
<dbReference type="Proteomes" id="UP000244450">
    <property type="component" value="Unassembled WGS sequence"/>
</dbReference>
<name>A0A2T7BPW3_9BACT</name>
<dbReference type="PROSITE" id="PS00194">
    <property type="entry name" value="THIOREDOXIN_1"/>
    <property type="match status" value="1"/>
</dbReference>
<gene>
    <name evidence="4" type="ORF">DCC81_09840</name>
</gene>
<dbReference type="GO" id="GO:0016209">
    <property type="term" value="F:antioxidant activity"/>
    <property type="evidence" value="ECO:0007669"/>
    <property type="project" value="InterPro"/>
</dbReference>
<evidence type="ECO:0000259" key="3">
    <source>
        <dbReference type="PROSITE" id="PS51352"/>
    </source>
</evidence>
<evidence type="ECO:0000256" key="1">
    <source>
        <dbReference type="ARBA" id="ARBA00023284"/>
    </source>
</evidence>
<evidence type="ECO:0000256" key="2">
    <source>
        <dbReference type="SAM" id="SignalP"/>
    </source>
</evidence>
<dbReference type="InterPro" id="IPR000866">
    <property type="entry name" value="AhpC/TSA"/>
</dbReference>
<keyword evidence="1" id="KW-0676">Redox-active center</keyword>
<dbReference type="OrthoDB" id="634996at2"/>
<dbReference type="Pfam" id="PF00578">
    <property type="entry name" value="AhpC-TSA"/>
    <property type="match status" value="1"/>
</dbReference>
<organism evidence="4 5">
    <name type="scientific">Chitinophaga parva</name>
    <dbReference type="NCBI Taxonomy" id="2169414"/>
    <lineage>
        <taxon>Bacteria</taxon>
        <taxon>Pseudomonadati</taxon>
        <taxon>Bacteroidota</taxon>
        <taxon>Chitinophagia</taxon>
        <taxon>Chitinophagales</taxon>
        <taxon>Chitinophagaceae</taxon>
        <taxon>Chitinophaga</taxon>
    </lineage>
</organism>
<dbReference type="RefSeq" id="WP_108686356.1">
    <property type="nucleotide sequence ID" value="NZ_QCYK01000001.1"/>
</dbReference>
<dbReference type="Gene3D" id="3.40.30.10">
    <property type="entry name" value="Glutaredoxin"/>
    <property type="match status" value="1"/>
</dbReference>
<dbReference type="SUPFAM" id="SSF52833">
    <property type="entry name" value="Thioredoxin-like"/>
    <property type="match status" value="1"/>
</dbReference>
<evidence type="ECO:0000313" key="5">
    <source>
        <dbReference type="Proteomes" id="UP000244450"/>
    </source>
</evidence>
<keyword evidence="2" id="KW-0732">Signal</keyword>
<reference evidence="4 5" key="1">
    <citation type="submission" date="2018-04" db="EMBL/GenBank/DDBJ databases">
        <title>Chitinophaga fuyangensis sp. nov., isolated from soil in a chemical factory.</title>
        <authorList>
            <person name="Chen K."/>
        </authorList>
    </citation>
    <scope>NUCLEOTIDE SEQUENCE [LARGE SCALE GENOMIC DNA]</scope>
    <source>
        <strain evidence="4 5">LY-1</strain>
    </source>
</reference>
<protein>
    <recommendedName>
        <fullName evidence="3">Thioredoxin domain-containing protein</fullName>
    </recommendedName>
</protein>
<dbReference type="CDD" id="cd02966">
    <property type="entry name" value="TlpA_like_family"/>
    <property type="match status" value="1"/>
</dbReference>
<dbReference type="InterPro" id="IPR013766">
    <property type="entry name" value="Thioredoxin_domain"/>
</dbReference>
<dbReference type="InterPro" id="IPR017937">
    <property type="entry name" value="Thioredoxin_CS"/>
</dbReference>
<accession>A0A2T7BPW3</accession>
<dbReference type="InterPro" id="IPR036249">
    <property type="entry name" value="Thioredoxin-like_sf"/>
</dbReference>
<dbReference type="PROSITE" id="PS51352">
    <property type="entry name" value="THIOREDOXIN_2"/>
    <property type="match status" value="1"/>
</dbReference>